<protein>
    <submittedName>
        <fullName evidence="1">Uncharacterized protein</fullName>
    </submittedName>
</protein>
<accession>I4YZA8</accession>
<dbReference type="SUPFAM" id="SSF48452">
    <property type="entry name" value="TPR-like"/>
    <property type="match status" value="1"/>
</dbReference>
<dbReference type="InterPro" id="IPR019734">
    <property type="entry name" value="TPR_rpt"/>
</dbReference>
<dbReference type="Gene3D" id="1.25.40.10">
    <property type="entry name" value="Tetratricopeptide repeat domain"/>
    <property type="match status" value="1"/>
</dbReference>
<dbReference type="InterPro" id="IPR011990">
    <property type="entry name" value="TPR-like_helical_dom_sf"/>
</dbReference>
<evidence type="ECO:0000313" key="2">
    <source>
        <dbReference type="Proteomes" id="UP000003947"/>
    </source>
</evidence>
<dbReference type="HOGENOM" id="CLU_079829_1_0_5"/>
<dbReference type="AlphaFoldDB" id="I4YZA8"/>
<dbReference type="STRING" id="864069.MicloDRAFT_00017720"/>
<organism evidence="1 2">
    <name type="scientific">Microvirga lotononidis</name>
    <dbReference type="NCBI Taxonomy" id="864069"/>
    <lineage>
        <taxon>Bacteria</taxon>
        <taxon>Pseudomonadati</taxon>
        <taxon>Pseudomonadota</taxon>
        <taxon>Alphaproteobacteria</taxon>
        <taxon>Hyphomicrobiales</taxon>
        <taxon>Methylobacteriaceae</taxon>
        <taxon>Microvirga</taxon>
    </lineage>
</organism>
<keyword evidence="2" id="KW-1185">Reference proteome</keyword>
<sequence>MALRLIWKGPFQPPSSQLPVASNFAGFSSRRAALQRYVTPLGIPLSRLARRIASLSMTSPLPLDSVFQTVLDVPNKTPSPDLPRRLTGLFRELALPEPTRPVEDIEDQIWALWGSHEDRLAEETLMAAVEAIGSGSLKAARPLLDHLVGKHPDWAEAWNKRATLASIEKRDADSLLDIDRTLQLEPRHFGAIAGFGNICLRNGHLNEARAAFQIALSINPHMDDLRDMLENLSPHHLMLH</sequence>
<dbReference type="SMART" id="SM00028">
    <property type="entry name" value="TPR"/>
    <property type="match status" value="2"/>
</dbReference>
<name>I4YZA8_9HYPH</name>
<dbReference type="RefSeq" id="WP_009490765.1">
    <property type="nucleotide sequence ID" value="NZ_CP141048.1"/>
</dbReference>
<gene>
    <name evidence="1" type="ORF">MicloDRAFT_00017720</name>
</gene>
<dbReference type="eggNOG" id="COG0457">
    <property type="taxonomic scope" value="Bacteria"/>
</dbReference>
<reference evidence="1 2" key="1">
    <citation type="submission" date="2012-02" db="EMBL/GenBank/DDBJ databases">
        <title>Improved High-Quality Draft sequence of Microvirga sp. WSM3557.</title>
        <authorList>
            <consortium name="US DOE Joint Genome Institute"/>
            <person name="Lucas S."/>
            <person name="Han J."/>
            <person name="Lapidus A."/>
            <person name="Cheng J.-F."/>
            <person name="Goodwin L."/>
            <person name="Pitluck S."/>
            <person name="Peters L."/>
            <person name="Zhang X."/>
            <person name="Detter J.C."/>
            <person name="Han C."/>
            <person name="Tapia R."/>
            <person name="Land M."/>
            <person name="Hauser L."/>
            <person name="Kyrpides N."/>
            <person name="Ivanova N."/>
            <person name="Pagani I."/>
            <person name="Brau L."/>
            <person name="Yates R."/>
            <person name="O'Hara G."/>
            <person name="Rui T."/>
            <person name="Howieson J."/>
            <person name="Reeve W."/>
            <person name="Woyke T."/>
        </authorList>
    </citation>
    <scope>NUCLEOTIDE SEQUENCE [LARGE SCALE GENOMIC DNA]</scope>
    <source>
        <strain evidence="1 2">WSM3557</strain>
    </source>
</reference>
<proteinExistence type="predicted"/>
<dbReference type="PATRIC" id="fig|864069.3.peg.1954"/>
<dbReference type="Proteomes" id="UP000003947">
    <property type="component" value="Unassembled WGS sequence"/>
</dbReference>
<evidence type="ECO:0000313" key="1">
    <source>
        <dbReference type="EMBL" id="EIM29300.1"/>
    </source>
</evidence>
<dbReference type="EMBL" id="JH660641">
    <property type="protein sequence ID" value="EIM29300.1"/>
    <property type="molecule type" value="Genomic_DNA"/>
</dbReference>